<evidence type="ECO:0000256" key="5">
    <source>
        <dbReference type="ARBA" id="ARBA00022692"/>
    </source>
</evidence>
<evidence type="ECO:0000256" key="1">
    <source>
        <dbReference type="ARBA" id="ARBA00004651"/>
    </source>
</evidence>
<comment type="subcellular location">
    <subcellularLocation>
        <location evidence="1">Cell membrane</location>
        <topology evidence="1">Multi-pass membrane protein</topology>
    </subcellularLocation>
</comment>
<keyword evidence="6" id="KW-0851">Voltage-gated channel</keyword>
<evidence type="ECO:0000256" key="3">
    <source>
        <dbReference type="ARBA" id="ARBA00022448"/>
    </source>
</evidence>
<gene>
    <name evidence="17" type="primary">LOC116306325</name>
</gene>
<accession>A0A6P8J2C2</accession>
<protein>
    <recommendedName>
        <fullName evidence="2">Voltage-gated hydrogen channel 1</fullName>
    </recommendedName>
    <alternativeName>
        <fullName evidence="12">Hydrogen voltage-gated channel 1</fullName>
    </alternativeName>
</protein>
<sequence length="207" mass="23787">MNILSVFRIDRSEETAEEARRGQRSKKEWVKGGCWVFQNLMGKMLTGVTWQMTIILLVLIEVVINIILLLIAFKAIKDSEDHFASRLLHFVAITILAIFVLEICLKLFALGYKFFWLQKWELLDASVVLVAFTLEVIFSAINANELRGLELVIILRLWRVVRLVSVIVSFKEEFYELIDDEIDAKKKPKDAQASSPPTETDSLQAKE</sequence>
<keyword evidence="10 14" id="KW-0472">Membrane</keyword>
<reference evidence="17" key="1">
    <citation type="submission" date="2025-08" db="UniProtKB">
        <authorList>
            <consortium name="RefSeq"/>
        </authorList>
    </citation>
    <scope>IDENTIFICATION</scope>
    <source>
        <tissue evidence="17">Tentacle</tissue>
    </source>
</reference>
<dbReference type="Proteomes" id="UP000515163">
    <property type="component" value="Unplaced"/>
</dbReference>
<evidence type="ECO:0000313" key="16">
    <source>
        <dbReference type="Proteomes" id="UP000515163"/>
    </source>
</evidence>
<dbReference type="PANTHER" id="PTHR46480">
    <property type="entry name" value="F20B24.22"/>
    <property type="match status" value="1"/>
</dbReference>
<evidence type="ECO:0000256" key="9">
    <source>
        <dbReference type="ARBA" id="ARBA00023065"/>
    </source>
</evidence>
<dbReference type="GO" id="GO:0034702">
    <property type="term" value="C:monoatomic ion channel complex"/>
    <property type="evidence" value="ECO:0007669"/>
    <property type="project" value="UniProtKB-KW"/>
</dbReference>
<evidence type="ECO:0000256" key="6">
    <source>
        <dbReference type="ARBA" id="ARBA00022882"/>
    </source>
</evidence>
<dbReference type="RefSeq" id="XP_031572218.1">
    <property type="nucleotide sequence ID" value="XM_031716358.1"/>
</dbReference>
<feature type="compositionally biased region" description="Polar residues" evidence="13">
    <location>
        <begin position="192"/>
        <end position="207"/>
    </location>
</feature>
<dbReference type="InterPro" id="IPR031846">
    <property type="entry name" value="Hvcn1"/>
</dbReference>
<keyword evidence="3" id="KW-0813">Transport</keyword>
<proteinExistence type="predicted"/>
<dbReference type="InterPro" id="IPR027359">
    <property type="entry name" value="Volt_channel_dom_sf"/>
</dbReference>
<feature type="domain" description="Ion transport" evidence="15">
    <location>
        <begin position="50"/>
        <end position="170"/>
    </location>
</feature>
<evidence type="ECO:0000256" key="11">
    <source>
        <dbReference type="ARBA" id="ARBA00023303"/>
    </source>
</evidence>
<dbReference type="KEGG" id="aten:116306325"/>
<keyword evidence="8" id="KW-0175">Coiled coil</keyword>
<evidence type="ECO:0000256" key="14">
    <source>
        <dbReference type="SAM" id="Phobius"/>
    </source>
</evidence>
<dbReference type="InParanoid" id="A0A6P8J2C2"/>
<dbReference type="SUPFAM" id="SSF81324">
    <property type="entry name" value="Voltage-gated potassium channels"/>
    <property type="match status" value="1"/>
</dbReference>
<evidence type="ECO:0000256" key="10">
    <source>
        <dbReference type="ARBA" id="ARBA00023136"/>
    </source>
</evidence>
<evidence type="ECO:0000313" key="17">
    <source>
        <dbReference type="RefSeq" id="XP_031572218.1"/>
    </source>
</evidence>
<dbReference type="AlphaFoldDB" id="A0A6P8J2C2"/>
<keyword evidence="5 14" id="KW-0812">Transmembrane</keyword>
<evidence type="ECO:0000256" key="7">
    <source>
        <dbReference type="ARBA" id="ARBA00022989"/>
    </source>
</evidence>
<keyword evidence="9" id="KW-0406">Ion transport</keyword>
<feature type="transmembrane region" description="Helical" evidence="14">
    <location>
        <begin position="50"/>
        <end position="75"/>
    </location>
</feature>
<keyword evidence="7 14" id="KW-1133">Transmembrane helix</keyword>
<dbReference type="Gene3D" id="1.20.120.350">
    <property type="entry name" value="Voltage-gated potassium channels. Chain C"/>
    <property type="match status" value="1"/>
</dbReference>
<organism evidence="16 17">
    <name type="scientific">Actinia tenebrosa</name>
    <name type="common">Australian red waratah sea anemone</name>
    <dbReference type="NCBI Taxonomy" id="6105"/>
    <lineage>
        <taxon>Eukaryota</taxon>
        <taxon>Metazoa</taxon>
        <taxon>Cnidaria</taxon>
        <taxon>Anthozoa</taxon>
        <taxon>Hexacorallia</taxon>
        <taxon>Actiniaria</taxon>
        <taxon>Actiniidae</taxon>
        <taxon>Actinia</taxon>
    </lineage>
</organism>
<dbReference type="GeneID" id="116306325"/>
<evidence type="ECO:0000256" key="8">
    <source>
        <dbReference type="ARBA" id="ARBA00023054"/>
    </source>
</evidence>
<evidence type="ECO:0000256" key="12">
    <source>
        <dbReference type="ARBA" id="ARBA00031989"/>
    </source>
</evidence>
<evidence type="ECO:0000256" key="2">
    <source>
        <dbReference type="ARBA" id="ARBA00015897"/>
    </source>
</evidence>
<keyword evidence="4" id="KW-1003">Cell membrane</keyword>
<name>A0A6P8J2C2_ACTTE</name>
<dbReference type="OrthoDB" id="427456at2759"/>
<evidence type="ECO:0000256" key="13">
    <source>
        <dbReference type="SAM" id="MobiDB-lite"/>
    </source>
</evidence>
<evidence type="ECO:0000256" key="4">
    <source>
        <dbReference type="ARBA" id="ARBA00022475"/>
    </source>
</evidence>
<dbReference type="Pfam" id="PF00520">
    <property type="entry name" value="Ion_trans"/>
    <property type="match status" value="1"/>
</dbReference>
<feature type="transmembrane region" description="Helical" evidence="14">
    <location>
        <begin position="87"/>
        <end position="110"/>
    </location>
</feature>
<feature type="region of interest" description="Disordered" evidence="13">
    <location>
        <begin position="185"/>
        <end position="207"/>
    </location>
</feature>
<dbReference type="InterPro" id="IPR005821">
    <property type="entry name" value="Ion_trans_dom"/>
</dbReference>
<evidence type="ECO:0000259" key="15">
    <source>
        <dbReference type="Pfam" id="PF00520"/>
    </source>
</evidence>
<keyword evidence="11" id="KW-0407">Ion channel</keyword>
<dbReference type="PANTHER" id="PTHR46480:SF1">
    <property type="entry name" value="VOLTAGE-GATED HYDROGEN CHANNEL 1"/>
    <property type="match status" value="1"/>
</dbReference>
<dbReference type="GO" id="GO:0005886">
    <property type="term" value="C:plasma membrane"/>
    <property type="evidence" value="ECO:0007669"/>
    <property type="project" value="UniProtKB-SubCell"/>
</dbReference>
<dbReference type="GO" id="GO:0030171">
    <property type="term" value="F:voltage-gated proton channel activity"/>
    <property type="evidence" value="ECO:0007669"/>
    <property type="project" value="InterPro"/>
</dbReference>
<keyword evidence="16" id="KW-1185">Reference proteome</keyword>